<dbReference type="InterPro" id="IPR007387">
    <property type="entry name" value="TRAP_DctQ"/>
</dbReference>
<evidence type="ECO:0000256" key="6">
    <source>
        <dbReference type="ARBA" id="ARBA00022989"/>
    </source>
</evidence>
<dbReference type="Pfam" id="PF04290">
    <property type="entry name" value="DctQ"/>
    <property type="match status" value="1"/>
</dbReference>
<keyword evidence="6 9" id="KW-1133">Transmembrane helix</keyword>
<evidence type="ECO:0000313" key="12">
    <source>
        <dbReference type="Proteomes" id="UP000321548"/>
    </source>
</evidence>
<dbReference type="PANTHER" id="PTHR35011">
    <property type="entry name" value="2,3-DIKETO-L-GULONATE TRAP TRANSPORTER SMALL PERMEASE PROTEIN YIAM"/>
    <property type="match status" value="1"/>
</dbReference>
<feature type="transmembrane region" description="Helical" evidence="9">
    <location>
        <begin position="97"/>
        <end position="117"/>
    </location>
</feature>
<dbReference type="GO" id="GO:0022857">
    <property type="term" value="F:transmembrane transporter activity"/>
    <property type="evidence" value="ECO:0007669"/>
    <property type="project" value="UniProtKB-UniRule"/>
</dbReference>
<gene>
    <name evidence="11" type="ORF">FHP08_04790</name>
</gene>
<organism evidence="11 12">
    <name type="scientific">Zeimonas arvi</name>
    <dbReference type="NCBI Taxonomy" id="2498847"/>
    <lineage>
        <taxon>Bacteria</taxon>
        <taxon>Pseudomonadati</taxon>
        <taxon>Pseudomonadota</taxon>
        <taxon>Betaproteobacteria</taxon>
        <taxon>Burkholderiales</taxon>
        <taxon>Burkholderiaceae</taxon>
        <taxon>Zeimonas</taxon>
    </lineage>
</organism>
<comment type="caution">
    <text evidence="11">The sequence shown here is derived from an EMBL/GenBank/DDBJ whole genome shotgun (WGS) entry which is preliminary data.</text>
</comment>
<dbReference type="PANTHER" id="PTHR35011:SF2">
    <property type="entry name" value="2,3-DIKETO-L-GULONATE TRAP TRANSPORTER SMALL PERMEASE PROTEIN YIAM"/>
    <property type="match status" value="1"/>
</dbReference>
<keyword evidence="2 9" id="KW-0813">Transport</keyword>
<proteinExistence type="inferred from homology"/>
<reference evidence="11 12" key="1">
    <citation type="submission" date="2019-06" db="EMBL/GenBank/DDBJ databases">
        <title>Quisquiliibacterium sp. nov., isolated from a maize field.</title>
        <authorList>
            <person name="Lin S.-Y."/>
            <person name="Tsai C.-F."/>
            <person name="Young C.-C."/>
        </authorList>
    </citation>
    <scope>NUCLEOTIDE SEQUENCE [LARGE SCALE GENOMIC DNA]</scope>
    <source>
        <strain evidence="11 12">CC-CFT501</strain>
    </source>
</reference>
<evidence type="ECO:0000313" key="11">
    <source>
        <dbReference type="EMBL" id="TXL66946.1"/>
    </source>
</evidence>
<dbReference type="OrthoDB" id="2085311at2"/>
<feature type="transmembrane region" description="Helical" evidence="9">
    <location>
        <begin position="64"/>
        <end position="85"/>
    </location>
</feature>
<evidence type="ECO:0000256" key="3">
    <source>
        <dbReference type="ARBA" id="ARBA00022475"/>
    </source>
</evidence>
<evidence type="ECO:0000256" key="7">
    <source>
        <dbReference type="ARBA" id="ARBA00023136"/>
    </source>
</evidence>
<sequence length="175" mass="19974">MSPDQARAPRGAWRRFTAAWHRLLSFLLVISVAILVVPVSLQIFSRYTSLIPSYIWTEEMARFLFVWLIMIGSMVGMREGTHFIVDMWPRLSPRADAVLQLVSGIAVLVFAVVFVIAGWEFTEFAFNRISELAELPLWMIHIAWPLLGLSWLAFHGERMVDLWRVATGREGGARA</sequence>
<feature type="transmembrane region" description="Helical" evidence="9">
    <location>
        <begin position="23"/>
        <end position="44"/>
    </location>
</feature>
<dbReference type="GO" id="GO:0015740">
    <property type="term" value="P:C4-dicarboxylate transport"/>
    <property type="evidence" value="ECO:0007669"/>
    <property type="project" value="TreeGrafter"/>
</dbReference>
<evidence type="ECO:0000256" key="4">
    <source>
        <dbReference type="ARBA" id="ARBA00022519"/>
    </source>
</evidence>
<dbReference type="AlphaFoldDB" id="A0A5C8P134"/>
<comment type="subcellular location">
    <subcellularLocation>
        <location evidence="1 9">Cell inner membrane</location>
        <topology evidence="1 9">Multi-pass membrane protein</topology>
    </subcellularLocation>
</comment>
<evidence type="ECO:0000256" key="2">
    <source>
        <dbReference type="ARBA" id="ARBA00022448"/>
    </source>
</evidence>
<comment type="similarity">
    <text evidence="8 9">Belongs to the TRAP transporter small permease family.</text>
</comment>
<dbReference type="RefSeq" id="WP_147703195.1">
    <property type="nucleotide sequence ID" value="NZ_VDUY01000002.1"/>
</dbReference>
<keyword evidence="5 9" id="KW-0812">Transmembrane</keyword>
<feature type="transmembrane region" description="Helical" evidence="9">
    <location>
        <begin position="137"/>
        <end position="154"/>
    </location>
</feature>
<evidence type="ECO:0000259" key="10">
    <source>
        <dbReference type="Pfam" id="PF04290"/>
    </source>
</evidence>
<dbReference type="GO" id="GO:0005886">
    <property type="term" value="C:plasma membrane"/>
    <property type="evidence" value="ECO:0007669"/>
    <property type="project" value="UniProtKB-SubCell"/>
</dbReference>
<evidence type="ECO:0000256" key="8">
    <source>
        <dbReference type="ARBA" id="ARBA00038436"/>
    </source>
</evidence>
<feature type="domain" description="Tripartite ATP-independent periplasmic transporters DctQ component" evidence="10">
    <location>
        <begin position="35"/>
        <end position="164"/>
    </location>
</feature>
<dbReference type="Proteomes" id="UP000321548">
    <property type="component" value="Unassembled WGS sequence"/>
</dbReference>
<evidence type="ECO:0000256" key="5">
    <source>
        <dbReference type="ARBA" id="ARBA00022692"/>
    </source>
</evidence>
<keyword evidence="7 9" id="KW-0472">Membrane</keyword>
<comment type="subunit">
    <text evidence="9">The complex comprises the extracytoplasmic solute receptor protein and the two transmembrane proteins.</text>
</comment>
<comment type="function">
    <text evidence="9">Part of the tripartite ATP-independent periplasmic (TRAP) transport system.</text>
</comment>
<keyword evidence="12" id="KW-1185">Reference proteome</keyword>
<keyword evidence="3" id="KW-1003">Cell membrane</keyword>
<evidence type="ECO:0000256" key="1">
    <source>
        <dbReference type="ARBA" id="ARBA00004429"/>
    </source>
</evidence>
<accession>A0A5C8P134</accession>
<name>A0A5C8P134_9BURK</name>
<dbReference type="InterPro" id="IPR055348">
    <property type="entry name" value="DctQ"/>
</dbReference>
<dbReference type="EMBL" id="VDUY01000002">
    <property type="protein sequence ID" value="TXL66946.1"/>
    <property type="molecule type" value="Genomic_DNA"/>
</dbReference>
<keyword evidence="4 9" id="KW-0997">Cell inner membrane</keyword>
<protein>
    <recommendedName>
        <fullName evidence="9">TRAP transporter small permease protein</fullName>
    </recommendedName>
</protein>
<evidence type="ECO:0000256" key="9">
    <source>
        <dbReference type="RuleBase" id="RU369079"/>
    </source>
</evidence>